<evidence type="ECO:0000256" key="1">
    <source>
        <dbReference type="ARBA" id="ARBA00022676"/>
    </source>
</evidence>
<dbReference type="GO" id="GO:0016758">
    <property type="term" value="F:hexosyltransferase activity"/>
    <property type="evidence" value="ECO:0007669"/>
    <property type="project" value="TreeGrafter"/>
</dbReference>
<evidence type="ECO:0000256" key="2">
    <source>
        <dbReference type="ARBA" id="ARBA00022679"/>
    </source>
</evidence>
<dbReference type="EMBL" id="AOPY01001454">
    <property type="protein sequence ID" value="EPJ38571.1"/>
    <property type="molecule type" value="Genomic_DNA"/>
</dbReference>
<organism evidence="3 4">
    <name type="scientific">Streptomyces afghaniensis 772</name>
    <dbReference type="NCBI Taxonomy" id="1283301"/>
    <lineage>
        <taxon>Bacteria</taxon>
        <taxon>Bacillati</taxon>
        <taxon>Actinomycetota</taxon>
        <taxon>Actinomycetes</taxon>
        <taxon>Kitasatosporales</taxon>
        <taxon>Streptomycetaceae</taxon>
        <taxon>Streptomyces</taxon>
    </lineage>
</organism>
<dbReference type="PANTHER" id="PTHR34136">
    <property type="match status" value="1"/>
</dbReference>
<keyword evidence="2 3" id="KW-0808">Transferase</keyword>
<protein>
    <submittedName>
        <fullName evidence="3">Putative N-acetylmannosaminyltransferase</fullName>
    </submittedName>
</protein>
<evidence type="ECO:0000313" key="4">
    <source>
        <dbReference type="Proteomes" id="UP000015001"/>
    </source>
</evidence>
<dbReference type="AlphaFoldDB" id="S4MPD6"/>
<evidence type="ECO:0000313" key="3">
    <source>
        <dbReference type="EMBL" id="EPJ38571.1"/>
    </source>
</evidence>
<name>S4MPD6_9ACTN</name>
<dbReference type="RefSeq" id="WP_020273272.1">
    <property type="nucleotide sequence ID" value="NZ_KE354210.1"/>
</dbReference>
<dbReference type="CDD" id="cd06533">
    <property type="entry name" value="Glyco_transf_WecG_TagA"/>
    <property type="match status" value="1"/>
</dbReference>
<dbReference type="SUPFAM" id="SSF51735">
    <property type="entry name" value="NAD(P)-binding Rossmann-fold domains"/>
    <property type="match status" value="1"/>
</dbReference>
<comment type="caution">
    <text evidence="3">The sequence shown here is derived from an EMBL/GenBank/DDBJ whole genome shotgun (WGS) entry which is preliminary data.</text>
</comment>
<dbReference type="InterPro" id="IPR004629">
    <property type="entry name" value="WecG_TagA_CpsF"/>
</dbReference>
<accession>S4MPD6</accession>
<dbReference type="Proteomes" id="UP000015001">
    <property type="component" value="Unassembled WGS sequence"/>
</dbReference>
<gene>
    <name evidence="3" type="ORF">STAFG_4368</name>
</gene>
<proteinExistence type="predicted"/>
<sequence>MGMPIHAVTLDEAVGQVFDSLADGRGGTVLTPNIDILRQYRRSPDLRRVFEHTELVVTDGMPLVVALRIQRTPAPQQITGTDMLRALAAGAGAHGRSVLLAGGRPGEAQRAADRLTQVTPGLRAETYPCYVRPDTMVGELAALSRTLIASSPDIVFLGLPFASQVSVMTDLRPALPGTWFVGVGSSFDFINGDRTRPPDLVRRLCLEWAWRLTRQPWLWRRYLVQGVPPAARLAVDALRLRWRRDGESATSTGSQALP</sequence>
<dbReference type="NCBIfam" id="TIGR00696">
    <property type="entry name" value="wecG_tagA_cpsF"/>
    <property type="match status" value="1"/>
</dbReference>
<keyword evidence="4" id="KW-1185">Reference proteome</keyword>
<dbReference type="HOGENOM" id="CLU_063203_0_1_11"/>
<dbReference type="Pfam" id="PF03808">
    <property type="entry name" value="Glyco_tran_WecG"/>
    <property type="match status" value="1"/>
</dbReference>
<dbReference type="PATRIC" id="fig|1283301.3.peg.4341"/>
<dbReference type="InterPro" id="IPR036291">
    <property type="entry name" value="NAD(P)-bd_dom_sf"/>
</dbReference>
<reference evidence="3 4" key="1">
    <citation type="submission" date="2013-02" db="EMBL/GenBank/DDBJ databases">
        <title>Draft Genome Sequence of Streptomyces afghaniensis, Which Produces Compounds of the Julimycin B-Complex.</title>
        <authorList>
            <person name="Gruening B.A."/>
            <person name="Praeg A."/>
            <person name="Erxleben A."/>
            <person name="Guenther S."/>
            <person name="Fiedler H.-P."/>
            <person name="Goodfellow M."/>
            <person name="Mueller M."/>
        </authorList>
    </citation>
    <scope>NUCLEOTIDE SEQUENCE [LARGE SCALE GENOMIC DNA]</scope>
    <source>
        <strain evidence="3 4">772</strain>
    </source>
</reference>
<dbReference type="PANTHER" id="PTHR34136:SF1">
    <property type="entry name" value="UDP-N-ACETYL-D-MANNOSAMINURONIC ACID TRANSFERASE"/>
    <property type="match status" value="1"/>
</dbReference>
<keyword evidence="1" id="KW-0328">Glycosyltransferase</keyword>